<dbReference type="SUPFAM" id="SSF56935">
    <property type="entry name" value="Porins"/>
    <property type="match status" value="1"/>
</dbReference>
<keyword evidence="2" id="KW-0472">Membrane</keyword>
<evidence type="ECO:0000259" key="5">
    <source>
        <dbReference type="Pfam" id="PF07715"/>
    </source>
</evidence>
<dbReference type="EMBL" id="MBUA01000001">
    <property type="protein sequence ID" value="MBC6490586.1"/>
    <property type="molecule type" value="Genomic_DNA"/>
</dbReference>
<evidence type="ECO:0000256" key="2">
    <source>
        <dbReference type="ARBA" id="ARBA00023136"/>
    </source>
</evidence>
<proteinExistence type="predicted"/>
<feature type="chain" id="PRO_5045597163" evidence="4">
    <location>
        <begin position="27"/>
        <end position="810"/>
    </location>
</feature>
<dbReference type="Gene3D" id="2.60.40.1120">
    <property type="entry name" value="Carboxypeptidase-like, regulatory domain"/>
    <property type="match status" value="1"/>
</dbReference>
<comment type="caution">
    <text evidence="7">The sequence shown here is derived from an EMBL/GenBank/DDBJ whole genome shotgun (WGS) entry which is preliminary data.</text>
</comment>
<evidence type="ECO:0000256" key="3">
    <source>
        <dbReference type="ARBA" id="ARBA00023237"/>
    </source>
</evidence>
<keyword evidence="3" id="KW-0998">Cell outer membrane</keyword>
<sequence length="810" mass="91638">MNKKIFLVTGFLVTILLLRINAFSQAATTPSVKGRVVDAISLSPLSHASIRIIKPDGNKLVNGGLSNDSGYFSVQLPTGKYFAEIEFMGYTKFRSKEFSLATTGTVHDLGTISLQPISGILDEVIVQAEKSSMQLSLDKKVFNVGKDLANAGGTASDILTNIPSVSVDAEGGVKLRGSDNVRILIDGKPSGMVSIKGGSGLQQLQASMVERVEIITNPSARYEAEGMAGIINIVLKKETKQGFNGTVELVTGTPTNLGAAFNLNYRHRKINFFLNYGIAYRKQPYRGSQYQEVYGTDTVSILKQTNNGTFTGFNNNIRGGLDYYFTEKSILTASYLNRRSKGNRLTNIRYEDYLNSLSDLKGISLRTQDEDETEPNSEYSLNFKQTLPGKGHELVAELKYLNYWENSDQLFTQRFFQPNGTENAGKALLEKSLNDEYEDQWLFQVDYTKPIAAEGKFETGFRSSFRDMVNDYLVTRQGSGGSFEPVPGLDNIFDYNENILAAYGILGNKTKRLSYQGGLRAEWTDVTTTLRKTAEVNPRKYMNVFPSAHLSVDLEKENAIQFSYSRRVRRPFYNDLSPYVTFSDSRNFFSGNPDLDPEYSNLMELGHLKTFDKGSFTSAIYYRNTKDKIDRIRTVDAEGNAITKPQNLQSENAMGLEFTGGYNPRQWWKMDLNLNFFYSDIDGTNLLPDFRASTYSWFARQTSRFILPRNLDIQVRTNYEAPQKTVQGRRKGMFFADISFSKDILKERGTINLNIMDVFNSRRTRTVNRGDNFYTEGDFQFRRRQLNLSFSYRIRQTKQAAKARKTELPE</sequence>
<dbReference type="InterPro" id="IPR037066">
    <property type="entry name" value="Plug_dom_sf"/>
</dbReference>
<reference evidence="7 8" key="1">
    <citation type="submission" date="2016-07" db="EMBL/GenBank/DDBJ databases">
        <title>Genome analysis of Flavihumibacter stibioxidans YS-17.</title>
        <authorList>
            <person name="Shi K."/>
            <person name="Han Y."/>
            <person name="Wang G."/>
        </authorList>
    </citation>
    <scope>NUCLEOTIDE SEQUENCE [LARGE SCALE GENOMIC DNA]</scope>
    <source>
        <strain evidence="7 8">YS-17</strain>
    </source>
</reference>
<dbReference type="Gene3D" id="2.40.170.20">
    <property type="entry name" value="TonB-dependent receptor, beta-barrel domain"/>
    <property type="match status" value="1"/>
</dbReference>
<dbReference type="RefSeq" id="WP_187255880.1">
    <property type="nucleotide sequence ID" value="NZ_JBHULF010000006.1"/>
</dbReference>
<dbReference type="PANTHER" id="PTHR40980:SF3">
    <property type="entry name" value="TONB-DEPENDENT RECEPTOR-LIKE BETA-BARREL DOMAIN-CONTAINING PROTEIN"/>
    <property type="match status" value="1"/>
</dbReference>
<organism evidence="7 8">
    <name type="scientific">Flavihumibacter stibioxidans</name>
    <dbReference type="NCBI Taxonomy" id="1834163"/>
    <lineage>
        <taxon>Bacteria</taxon>
        <taxon>Pseudomonadati</taxon>
        <taxon>Bacteroidota</taxon>
        <taxon>Chitinophagia</taxon>
        <taxon>Chitinophagales</taxon>
        <taxon>Chitinophagaceae</taxon>
        <taxon>Flavihumibacter</taxon>
    </lineage>
</organism>
<evidence type="ECO:0000313" key="8">
    <source>
        <dbReference type="Proteomes" id="UP000765802"/>
    </source>
</evidence>
<dbReference type="InterPro" id="IPR012910">
    <property type="entry name" value="Plug_dom"/>
</dbReference>
<feature type="domain" description="Outer membrane protein beta-barrel" evidence="6">
    <location>
        <begin position="388"/>
        <end position="792"/>
    </location>
</feature>
<keyword evidence="8" id="KW-1185">Reference proteome</keyword>
<protein>
    <submittedName>
        <fullName evidence="7">TonB-dependent receptor</fullName>
    </submittedName>
</protein>
<dbReference type="Pfam" id="PF07715">
    <property type="entry name" value="Plug"/>
    <property type="match status" value="1"/>
</dbReference>
<dbReference type="InterPro" id="IPR036942">
    <property type="entry name" value="Beta-barrel_TonB_sf"/>
</dbReference>
<dbReference type="Pfam" id="PF14905">
    <property type="entry name" value="OMP_b-brl_3"/>
    <property type="match status" value="1"/>
</dbReference>
<evidence type="ECO:0000256" key="1">
    <source>
        <dbReference type="ARBA" id="ARBA00004442"/>
    </source>
</evidence>
<dbReference type="Pfam" id="PF13620">
    <property type="entry name" value="CarboxypepD_reg"/>
    <property type="match status" value="1"/>
</dbReference>
<evidence type="ECO:0000259" key="6">
    <source>
        <dbReference type="Pfam" id="PF14905"/>
    </source>
</evidence>
<evidence type="ECO:0000256" key="4">
    <source>
        <dbReference type="SAM" id="SignalP"/>
    </source>
</evidence>
<feature type="domain" description="TonB-dependent receptor plug" evidence="5">
    <location>
        <begin position="152"/>
        <end position="230"/>
    </location>
</feature>
<comment type="subcellular location">
    <subcellularLocation>
        <location evidence="1">Cell outer membrane</location>
    </subcellularLocation>
</comment>
<keyword evidence="7" id="KW-0675">Receptor</keyword>
<gene>
    <name evidence="7" type="ORF">BC349_06385</name>
</gene>
<dbReference type="InterPro" id="IPR041700">
    <property type="entry name" value="OMP_b-brl_3"/>
</dbReference>
<dbReference type="Gene3D" id="2.170.130.10">
    <property type="entry name" value="TonB-dependent receptor, plug domain"/>
    <property type="match status" value="1"/>
</dbReference>
<feature type="signal peptide" evidence="4">
    <location>
        <begin position="1"/>
        <end position="26"/>
    </location>
</feature>
<dbReference type="InterPro" id="IPR008969">
    <property type="entry name" value="CarboxyPept-like_regulatory"/>
</dbReference>
<name>A0ABR7M6P6_9BACT</name>
<accession>A0ABR7M6P6</accession>
<evidence type="ECO:0000313" key="7">
    <source>
        <dbReference type="EMBL" id="MBC6490586.1"/>
    </source>
</evidence>
<dbReference type="PANTHER" id="PTHR40980">
    <property type="entry name" value="PLUG DOMAIN-CONTAINING PROTEIN"/>
    <property type="match status" value="1"/>
</dbReference>
<keyword evidence="4" id="KW-0732">Signal</keyword>
<dbReference type="SUPFAM" id="SSF49464">
    <property type="entry name" value="Carboxypeptidase regulatory domain-like"/>
    <property type="match status" value="1"/>
</dbReference>
<dbReference type="Proteomes" id="UP000765802">
    <property type="component" value="Unassembled WGS sequence"/>
</dbReference>